<dbReference type="FunFam" id="3.40.47.10:FF:000010">
    <property type="entry name" value="Acetyl-CoA acetyltransferase (Thiolase)"/>
    <property type="match status" value="1"/>
</dbReference>
<feature type="domain" description="Thiolase N-terminal" evidence="8">
    <location>
        <begin position="10"/>
        <end position="266"/>
    </location>
</feature>
<dbReference type="GO" id="GO:0003985">
    <property type="term" value="F:acetyl-CoA C-acetyltransferase activity"/>
    <property type="evidence" value="ECO:0007669"/>
    <property type="project" value="UniProtKB-EC"/>
</dbReference>
<dbReference type="PROSITE" id="PS00099">
    <property type="entry name" value="THIOLASE_3"/>
    <property type="match status" value="1"/>
</dbReference>
<dbReference type="InterPro" id="IPR020613">
    <property type="entry name" value="Thiolase_CS"/>
</dbReference>
<feature type="active site" description="Proton acceptor" evidence="6">
    <location>
        <position position="388"/>
    </location>
</feature>
<dbReference type="KEGG" id="pmet:G4Y79_18115"/>
<feature type="active site" description="Acyl-thioester intermediate" evidence="6">
    <location>
        <position position="93"/>
    </location>
</feature>
<dbReference type="InterPro" id="IPR020610">
    <property type="entry name" value="Thiolase_AS"/>
</dbReference>
<dbReference type="InterPro" id="IPR020615">
    <property type="entry name" value="Thiolase_acyl_enz_int_AS"/>
</dbReference>
<evidence type="ECO:0000313" key="10">
    <source>
        <dbReference type="EMBL" id="QPC81590.1"/>
    </source>
</evidence>
<evidence type="ECO:0000256" key="5">
    <source>
        <dbReference type="ARBA" id="ARBA00030755"/>
    </source>
</evidence>
<keyword evidence="11" id="KW-1185">Reference proteome</keyword>
<evidence type="ECO:0000256" key="7">
    <source>
        <dbReference type="RuleBase" id="RU003557"/>
    </source>
</evidence>
<organism evidence="10 11">
    <name type="scientific">Phototrophicus methaneseepsis</name>
    <dbReference type="NCBI Taxonomy" id="2710758"/>
    <lineage>
        <taxon>Bacteria</taxon>
        <taxon>Bacillati</taxon>
        <taxon>Chloroflexota</taxon>
        <taxon>Candidatus Thermofontia</taxon>
        <taxon>Phototrophicales</taxon>
        <taxon>Phototrophicaceae</taxon>
        <taxon>Phototrophicus</taxon>
    </lineage>
</organism>
<keyword evidence="3 7" id="KW-0808">Transferase</keyword>
<dbReference type="PIRSF" id="PIRSF000429">
    <property type="entry name" value="Ac-CoA_Ac_transf"/>
    <property type="match status" value="1"/>
</dbReference>
<protein>
    <recommendedName>
        <fullName evidence="2">acetyl-CoA C-acetyltransferase</fullName>
        <ecNumber evidence="2">2.3.1.9</ecNumber>
    </recommendedName>
    <alternativeName>
        <fullName evidence="5">Acetoacetyl-CoA thiolase</fullName>
    </alternativeName>
</protein>
<evidence type="ECO:0000256" key="2">
    <source>
        <dbReference type="ARBA" id="ARBA00012705"/>
    </source>
</evidence>
<dbReference type="EC" id="2.3.1.9" evidence="2"/>
<dbReference type="Pfam" id="PF00108">
    <property type="entry name" value="Thiolase_N"/>
    <property type="match status" value="1"/>
</dbReference>
<dbReference type="Proteomes" id="UP000594468">
    <property type="component" value="Chromosome"/>
</dbReference>
<dbReference type="Pfam" id="PF02803">
    <property type="entry name" value="Thiolase_C"/>
    <property type="match status" value="1"/>
</dbReference>
<evidence type="ECO:0000256" key="1">
    <source>
        <dbReference type="ARBA" id="ARBA00010982"/>
    </source>
</evidence>
<gene>
    <name evidence="10" type="ORF">G4Y79_18115</name>
</gene>
<dbReference type="PANTHER" id="PTHR18919">
    <property type="entry name" value="ACETYL-COA C-ACYLTRANSFERASE"/>
    <property type="match status" value="1"/>
</dbReference>
<sequence>MTDKNPREAVILGAARTPQGKFLGALAPLSAAELGQTAFKAAVERSGIDANNVNEVIVGNVISAGVGQALPRQISIGAGVPDTVGGVAVNKVCGSGLKSVMLAATAIKADEGDLFLAGGVESMSNAPYLDDHMRQGNKYGAVQLRDSLQTDGLWCSFEDWAMGNAAEFIGKQLEITREEMDEFAFRSHQLAHQATESGKFNAEIAPVTIQSRKGNVTITTDEPIRPDTSLEALASLRPAFEKDGQVTAGNAPGMNDGASAVVVASRAYAEQNGHQPIARIVAFGQAALDPKWIFYAPVKAIPVALQKAGWTVDDVDLFEINEAFASQVLADMRGLERDGYAVPMEKVNVHGGAIALGHPLGSSGSRVLVTLIHALQDRGLKRGVAALCLGGGEAVAMAVELE</sequence>
<dbReference type="InterPro" id="IPR020616">
    <property type="entry name" value="Thiolase_N"/>
</dbReference>
<dbReference type="RefSeq" id="WP_195169662.1">
    <property type="nucleotide sequence ID" value="NZ_CP062983.1"/>
</dbReference>
<dbReference type="InterPro" id="IPR016039">
    <property type="entry name" value="Thiolase-like"/>
</dbReference>
<evidence type="ECO:0000256" key="4">
    <source>
        <dbReference type="ARBA" id="ARBA00023315"/>
    </source>
</evidence>
<name>A0A7S8E765_9CHLR</name>
<dbReference type="InterPro" id="IPR020617">
    <property type="entry name" value="Thiolase_C"/>
</dbReference>
<evidence type="ECO:0000259" key="9">
    <source>
        <dbReference type="Pfam" id="PF02803"/>
    </source>
</evidence>
<dbReference type="EMBL" id="CP062983">
    <property type="protein sequence ID" value="QPC81590.1"/>
    <property type="molecule type" value="Genomic_DNA"/>
</dbReference>
<proteinExistence type="inferred from homology"/>
<feature type="active site" description="Proton acceptor" evidence="6">
    <location>
        <position position="358"/>
    </location>
</feature>
<dbReference type="PROSITE" id="PS00098">
    <property type="entry name" value="THIOLASE_1"/>
    <property type="match status" value="1"/>
</dbReference>
<dbReference type="InterPro" id="IPR002155">
    <property type="entry name" value="Thiolase"/>
</dbReference>
<dbReference type="Gene3D" id="3.40.47.10">
    <property type="match status" value="2"/>
</dbReference>
<evidence type="ECO:0000256" key="3">
    <source>
        <dbReference type="ARBA" id="ARBA00022679"/>
    </source>
</evidence>
<keyword evidence="4 7" id="KW-0012">Acyltransferase</keyword>
<dbReference type="PROSITE" id="PS00737">
    <property type="entry name" value="THIOLASE_2"/>
    <property type="match status" value="1"/>
</dbReference>
<dbReference type="CDD" id="cd00751">
    <property type="entry name" value="thiolase"/>
    <property type="match status" value="1"/>
</dbReference>
<evidence type="ECO:0000313" key="11">
    <source>
        <dbReference type="Proteomes" id="UP000594468"/>
    </source>
</evidence>
<dbReference type="AlphaFoldDB" id="A0A7S8E765"/>
<reference evidence="10 11" key="1">
    <citation type="submission" date="2020-02" db="EMBL/GenBank/DDBJ databases">
        <authorList>
            <person name="Zheng R.K."/>
            <person name="Sun C.M."/>
        </authorList>
    </citation>
    <scope>NUCLEOTIDE SEQUENCE [LARGE SCALE GENOMIC DNA]</scope>
    <source>
        <strain evidence="11">rifampicinis</strain>
    </source>
</reference>
<comment type="similarity">
    <text evidence="1 7">Belongs to the thiolase-like superfamily. Thiolase family.</text>
</comment>
<dbReference type="NCBIfam" id="TIGR01930">
    <property type="entry name" value="AcCoA-C-Actrans"/>
    <property type="match status" value="1"/>
</dbReference>
<accession>A0A7S8E765</accession>
<dbReference type="PANTHER" id="PTHR18919:SF107">
    <property type="entry name" value="ACETYL-COA ACETYLTRANSFERASE, CYTOSOLIC"/>
    <property type="match status" value="1"/>
</dbReference>
<evidence type="ECO:0000259" key="8">
    <source>
        <dbReference type="Pfam" id="PF00108"/>
    </source>
</evidence>
<feature type="domain" description="Thiolase C-terminal" evidence="9">
    <location>
        <begin position="275"/>
        <end position="400"/>
    </location>
</feature>
<evidence type="ECO:0000256" key="6">
    <source>
        <dbReference type="PIRSR" id="PIRSR000429-1"/>
    </source>
</evidence>
<dbReference type="SUPFAM" id="SSF53901">
    <property type="entry name" value="Thiolase-like"/>
    <property type="match status" value="2"/>
</dbReference>